<evidence type="ECO:0000256" key="1">
    <source>
        <dbReference type="ARBA" id="ARBA00000085"/>
    </source>
</evidence>
<accession>A0A7G9QTI9</accession>
<dbReference type="PANTHER" id="PTHR45339">
    <property type="entry name" value="HYBRID SIGNAL TRANSDUCTION HISTIDINE KINASE J"/>
    <property type="match status" value="1"/>
</dbReference>
<keyword evidence="6" id="KW-0808">Transferase</keyword>
<dbReference type="Pfam" id="PF01627">
    <property type="entry name" value="Hpt"/>
    <property type="match status" value="1"/>
</dbReference>
<feature type="domain" description="HPt" evidence="22">
    <location>
        <begin position="622"/>
        <end position="715"/>
    </location>
</feature>
<dbReference type="Pfam" id="PF00072">
    <property type="entry name" value="Response_reg"/>
    <property type="match status" value="1"/>
</dbReference>
<dbReference type="Gene3D" id="3.40.50.2300">
    <property type="match status" value="1"/>
</dbReference>
<comment type="subcellular location">
    <subcellularLocation>
        <location evidence="2">Cell inner membrane</location>
        <topology evidence="2">Multi-pass membrane protein</topology>
    </subcellularLocation>
</comment>
<name>A0A7G9QTI9_9GAMM</name>
<dbReference type="CDD" id="cd16922">
    <property type="entry name" value="HATPase_EvgS-ArcB-TorS-like"/>
    <property type="match status" value="1"/>
</dbReference>
<gene>
    <name evidence="23" type="ORF">H9L17_00255</name>
</gene>
<dbReference type="SMART" id="SM00448">
    <property type="entry name" value="REC"/>
    <property type="match status" value="1"/>
</dbReference>
<dbReference type="InterPro" id="IPR011006">
    <property type="entry name" value="CheY-like_superfamily"/>
</dbReference>
<evidence type="ECO:0000256" key="6">
    <source>
        <dbReference type="ARBA" id="ARBA00022679"/>
    </source>
</evidence>
<proteinExistence type="predicted"/>
<evidence type="ECO:0000256" key="17">
    <source>
        <dbReference type="PROSITE-ProRule" id="PRU00110"/>
    </source>
</evidence>
<keyword evidence="24" id="KW-1185">Reference proteome</keyword>
<dbReference type="PROSITE" id="PS50109">
    <property type="entry name" value="HIS_KIN"/>
    <property type="match status" value="1"/>
</dbReference>
<evidence type="ECO:0000256" key="15">
    <source>
        <dbReference type="ARBA" id="ARBA00064003"/>
    </source>
</evidence>
<feature type="modified residue" description="4-aspartylphosphate" evidence="18">
    <location>
        <position position="515"/>
    </location>
</feature>
<keyword evidence="8" id="KW-0547">Nucleotide-binding</keyword>
<sequence>MGAMLALVRSRLHGRADSEHAQVFVRIAITSIFSAYLGWEVGSGGGTPALFATWLILIGELVLSLGLLAAIVLSPAPSHPRRWLGMLADYAAMGGVMHLQGESAAPLYAVYLWVTIGNGMRYGPRYLFAATALAAVSFGSMMLSTGYWLANPYLSWGLLIGLVAVPLYFASLLRALTAAAEEARRANLAKSSFLANMSHEFRTPLNGLSGMSELLASTRLDAEQRGYLETIQAAARSLLALVEDVLDISVIEAGKLRLKQEAFDLNALLEQINLMLRPEARSKRLDYVVIVQPDVPIRLNGDPAHLQQVLVNLLSNAIKFTASGEVRMTVAKSGEPGPGRVRLRFTVSDTGIGIPASARARLFEAFEQADNSLSRRHRGSGLGTTIAKGLTEAMGGSIGFESNENIGSRFWVELPFELAAEAVAVAAEDGFGAPSSAVADAPEAPANIISFGDPFLRHRARVRSVRVLVADDHAANRMLLQGLLQKAGHRVMTVDDGEAALDALAGGDFELALVDLHMPTLSGIDLLRQLRVMEAGARSRTPVLIVSADATRDSVQACMDAGARAFVTKPFSVSRLLDTIAGIVSGEGAAAVPEPPRQHVHASTEQVLDPSVLDEFALLGMDKAFEAEFVGQCVTDARVAVARMRQAGSEGDWEALREQAHALKGIAANLGLVQCARLGGVLMQMTSFEIARDWQRHCDTLAQRLRSGEQALEARGSWRPAREDSQ</sequence>
<keyword evidence="13" id="KW-0843">Virulence</keyword>
<dbReference type="EC" id="2.7.13.3" evidence="3"/>
<dbReference type="InterPro" id="IPR036890">
    <property type="entry name" value="HATPase_C_sf"/>
</dbReference>
<evidence type="ECO:0000256" key="16">
    <source>
        <dbReference type="ARBA" id="ARBA00068150"/>
    </source>
</evidence>
<dbReference type="CDD" id="cd00088">
    <property type="entry name" value="HPT"/>
    <property type="match status" value="1"/>
</dbReference>
<dbReference type="Pfam" id="PF00512">
    <property type="entry name" value="HisKA"/>
    <property type="match status" value="1"/>
</dbReference>
<evidence type="ECO:0000256" key="13">
    <source>
        <dbReference type="ARBA" id="ARBA00023026"/>
    </source>
</evidence>
<feature type="domain" description="Response regulatory" evidence="21">
    <location>
        <begin position="466"/>
        <end position="584"/>
    </location>
</feature>
<feature type="transmembrane region" description="Helical" evidence="19">
    <location>
        <begin position="51"/>
        <end position="73"/>
    </location>
</feature>
<comment type="catalytic activity">
    <reaction evidence="1">
        <text>ATP + protein L-histidine = ADP + protein N-phospho-L-histidine.</text>
        <dbReference type="EC" id="2.7.13.3"/>
    </reaction>
</comment>
<dbReference type="PROSITE" id="PS50894">
    <property type="entry name" value="HPT"/>
    <property type="match status" value="1"/>
</dbReference>
<protein>
    <recommendedName>
        <fullName evidence="16">Sensory/regulatory protein RpfC</fullName>
        <ecNumber evidence="3">2.7.13.3</ecNumber>
    </recommendedName>
</protein>
<dbReference type="Proteomes" id="UP000515977">
    <property type="component" value="Chromosome"/>
</dbReference>
<dbReference type="SUPFAM" id="SSF47226">
    <property type="entry name" value="Histidine-containing phosphotransfer domain, HPT domain"/>
    <property type="match status" value="1"/>
</dbReference>
<evidence type="ECO:0000313" key="24">
    <source>
        <dbReference type="Proteomes" id="UP000515977"/>
    </source>
</evidence>
<dbReference type="InterPro" id="IPR003661">
    <property type="entry name" value="HisK_dim/P_dom"/>
</dbReference>
<feature type="transmembrane region" description="Helical" evidence="19">
    <location>
        <begin position="156"/>
        <end position="176"/>
    </location>
</feature>
<dbReference type="PANTHER" id="PTHR45339:SF1">
    <property type="entry name" value="HYBRID SIGNAL TRANSDUCTION HISTIDINE KINASE J"/>
    <property type="match status" value="1"/>
</dbReference>
<feature type="domain" description="Histidine kinase" evidence="20">
    <location>
        <begin position="196"/>
        <end position="418"/>
    </location>
</feature>
<keyword evidence="9" id="KW-0418">Kinase</keyword>
<evidence type="ECO:0000256" key="3">
    <source>
        <dbReference type="ARBA" id="ARBA00012438"/>
    </source>
</evidence>
<dbReference type="GO" id="GO:0005524">
    <property type="term" value="F:ATP binding"/>
    <property type="evidence" value="ECO:0007669"/>
    <property type="project" value="UniProtKB-KW"/>
</dbReference>
<evidence type="ECO:0000259" key="22">
    <source>
        <dbReference type="PROSITE" id="PS50894"/>
    </source>
</evidence>
<dbReference type="CDD" id="cd17546">
    <property type="entry name" value="REC_hyHK_CKI1_RcsC-like"/>
    <property type="match status" value="1"/>
</dbReference>
<feature type="modified residue" description="Phosphohistidine" evidence="17">
    <location>
        <position position="661"/>
    </location>
</feature>
<comment type="subunit">
    <text evidence="15">At low DSF concentrations, interacts with RpfF.</text>
</comment>
<evidence type="ECO:0000259" key="21">
    <source>
        <dbReference type="PROSITE" id="PS50110"/>
    </source>
</evidence>
<dbReference type="SUPFAM" id="SSF55874">
    <property type="entry name" value="ATPase domain of HSP90 chaperone/DNA topoisomerase II/histidine kinase"/>
    <property type="match status" value="1"/>
</dbReference>
<evidence type="ECO:0000259" key="20">
    <source>
        <dbReference type="PROSITE" id="PS50109"/>
    </source>
</evidence>
<keyword evidence="5 18" id="KW-0597">Phosphoprotein</keyword>
<dbReference type="KEGG" id="tbv:H9L17_00255"/>
<keyword evidence="10" id="KW-0067">ATP-binding</keyword>
<dbReference type="InterPro" id="IPR036641">
    <property type="entry name" value="HPT_dom_sf"/>
</dbReference>
<dbReference type="EMBL" id="CP060711">
    <property type="protein sequence ID" value="QNN46664.1"/>
    <property type="molecule type" value="Genomic_DNA"/>
</dbReference>
<dbReference type="SUPFAM" id="SSF47384">
    <property type="entry name" value="Homodimeric domain of signal transducing histidine kinase"/>
    <property type="match status" value="1"/>
</dbReference>
<dbReference type="InterPro" id="IPR036097">
    <property type="entry name" value="HisK_dim/P_sf"/>
</dbReference>
<dbReference type="InterPro" id="IPR005467">
    <property type="entry name" value="His_kinase_dom"/>
</dbReference>
<evidence type="ECO:0000256" key="2">
    <source>
        <dbReference type="ARBA" id="ARBA00004429"/>
    </source>
</evidence>
<evidence type="ECO:0000256" key="10">
    <source>
        <dbReference type="ARBA" id="ARBA00022840"/>
    </source>
</evidence>
<evidence type="ECO:0000256" key="4">
    <source>
        <dbReference type="ARBA" id="ARBA00022475"/>
    </source>
</evidence>
<dbReference type="InterPro" id="IPR004358">
    <property type="entry name" value="Sig_transdc_His_kin-like_C"/>
</dbReference>
<dbReference type="PRINTS" id="PR00344">
    <property type="entry name" value="BCTRLSENSOR"/>
</dbReference>
<dbReference type="PROSITE" id="PS50110">
    <property type="entry name" value="RESPONSE_REGULATORY"/>
    <property type="match status" value="1"/>
</dbReference>
<dbReference type="Gene3D" id="1.10.287.130">
    <property type="match status" value="1"/>
</dbReference>
<keyword evidence="11 19" id="KW-1133">Transmembrane helix</keyword>
<dbReference type="RefSeq" id="WP_187570428.1">
    <property type="nucleotide sequence ID" value="NZ_CP060711.1"/>
</dbReference>
<evidence type="ECO:0000256" key="5">
    <source>
        <dbReference type="ARBA" id="ARBA00022553"/>
    </source>
</evidence>
<dbReference type="SMART" id="SM00073">
    <property type="entry name" value="HPT"/>
    <property type="match status" value="1"/>
</dbReference>
<dbReference type="Pfam" id="PF02518">
    <property type="entry name" value="HATPase_c"/>
    <property type="match status" value="1"/>
</dbReference>
<feature type="transmembrane region" description="Helical" evidence="19">
    <location>
        <begin position="126"/>
        <end position="150"/>
    </location>
</feature>
<dbReference type="InterPro" id="IPR001789">
    <property type="entry name" value="Sig_transdc_resp-reg_receiver"/>
</dbReference>
<dbReference type="CDD" id="cd00082">
    <property type="entry name" value="HisKA"/>
    <property type="match status" value="1"/>
</dbReference>
<dbReference type="GO" id="GO:0005886">
    <property type="term" value="C:plasma membrane"/>
    <property type="evidence" value="ECO:0007669"/>
    <property type="project" value="UniProtKB-SubCell"/>
</dbReference>
<keyword evidence="7 19" id="KW-0812">Transmembrane</keyword>
<evidence type="ECO:0000256" key="18">
    <source>
        <dbReference type="PROSITE-ProRule" id="PRU00169"/>
    </source>
</evidence>
<evidence type="ECO:0000256" key="8">
    <source>
        <dbReference type="ARBA" id="ARBA00022741"/>
    </source>
</evidence>
<dbReference type="FunFam" id="3.30.565.10:FF:000010">
    <property type="entry name" value="Sensor histidine kinase RcsC"/>
    <property type="match status" value="1"/>
</dbReference>
<evidence type="ECO:0000256" key="14">
    <source>
        <dbReference type="ARBA" id="ARBA00023136"/>
    </source>
</evidence>
<feature type="transmembrane region" description="Helical" evidence="19">
    <location>
        <begin position="21"/>
        <end position="39"/>
    </location>
</feature>
<dbReference type="SMART" id="SM00387">
    <property type="entry name" value="HATPase_c"/>
    <property type="match status" value="1"/>
</dbReference>
<dbReference type="InterPro" id="IPR003594">
    <property type="entry name" value="HATPase_dom"/>
</dbReference>
<organism evidence="23 24">
    <name type="scientific">Thermomonas brevis</name>
    <dbReference type="NCBI Taxonomy" id="215691"/>
    <lineage>
        <taxon>Bacteria</taxon>
        <taxon>Pseudomonadati</taxon>
        <taxon>Pseudomonadota</taxon>
        <taxon>Gammaproteobacteria</taxon>
        <taxon>Lysobacterales</taxon>
        <taxon>Lysobacteraceae</taxon>
        <taxon>Thermomonas</taxon>
    </lineage>
</organism>
<keyword evidence="14 19" id="KW-0472">Membrane</keyword>
<dbReference type="SMART" id="SM00388">
    <property type="entry name" value="HisKA"/>
    <property type="match status" value="1"/>
</dbReference>
<evidence type="ECO:0000256" key="12">
    <source>
        <dbReference type="ARBA" id="ARBA00023012"/>
    </source>
</evidence>
<dbReference type="Gene3D" id="3.30.565.10">
    <property type="entry name" value="Histidine kinase-like ATPase, C-terminal domain"/>
    <property type="match status" value="1"/>
</dbReference>
<dbReference type="FunFam" id="1.10.287.130:FF:000002">
    <property type="entry name" value="Two-component osmosensing histidine kinase"/>
    <property type="match status" value="1"/>
</dbReference>
<evidence type="ECO:0000313" key="23">
    <source>
        <dbReference type="EMBL" id="QNN46664.1"/>
    </source>
</evidence>
<evidence type="ECO:0000256" key="9">
    <source>
        <dbReference type="ARBA" id="ARBA00022777"/>
    </source>
</evidence>
<evidence type="ECO:0000256" key="7">
    <source>
        <dbReference type="ARBA" id="ARBA00022692"/>
    </source>
</evidence>
<dbReference type="InterPro" id="IPR008207">
    <property type="entry name" value="Sig_transdc_His_kin_Hpt_dom"/>
</dbReference>
<dbReference type="GO" id="GO:0000155">
    <property type="term" value="F:phosphorelay sensor kinase activity"/>
    <property type="evidence" value="ECO:0007669"/>
    <property type="project" value="InterPro"/>
</dbReference>
<dbReference type="SUPFAM" id="SSF52172">
    <property type="entry name" value="CheY-like"/>
    <property type="match status" value="1"/>
</dbReference>
<reference evidence="23 24" key="1">
    <citation type="submission" date="2020-08" db="EMBL/GenBank/DDBJ databases">
        <title>Genome sequence of Thermomonas brevis KACC 16975T.</title>
        <authorList>
            <person name="Hyun D.-W."/>
            <person name="Bae J.-W."/>
        </authorList>
    </citation>
    <scope>NUCLEOTIDE SEQUENCE [LARGE SCALE GENOMIC DNA]</scope>
    <source>
        <strain evidence="23 24">KACC 16975</strain>
    </source>
</reference>
<evidence type="ECO:0000256" key="11">
    <source>
        <dbReference type="ARBA" id="ARBA00022989"/>
    </source>
</evidence>
<keyword evidence="12" id="KW-0902">Two-component regulatory system</keyword>
<dbReference type="AlphaFoldDB" id="A0A7G9QTI9"/>
<evidence type="ECO:0000256" key="19">
    <source>
        <dbReference type="SAM" id="Phobius"/>
    </source>
</evidence>
<keyword evidence="4" id="KW-1003">Cell membrane</keyword>
<dbReference type="Gene3D" id="1.20.120.160">
    <property type="entry name" value="HPT domain"/>
    <property type="match status" value="1"/>
</dbReference>